<protein>
    <submittedName>
        <fullName evidence="7">FAD-binding oxidoreductase</fullName>
    </submittedName>
</protein>
<evidence type="ECO:0000256" key="2">
    <source>
        <dbReference type="ARBA" id="ARBA00005466"/>
    </source>
</evidence>
<dbReference type="PANTHER" id="PTHR42973">
    <property type="entry name" value="BINDING OXIDOREDUCTASE, PUTATIVE (AFU_ORTHOLOGUE AFUA_1G17690)-RELATED"/>
    <property type="match status" value="1"/>
</dbReference>
<evidence type="ECO:0000259" key="6">
    <source>
        <dbReference type="PROSITE" id="PS51387"/>
    </source>
</evidence>
<dbReference type="InterPro" id="IPR006093">
    <property type="entry name" value="Oxy_OxRdtase_FAD_BS"/>
</dbReference>
<dbReference type="InterPro" id="IPR016167">
    <property type="entry name" value="FAD-bd_PCMH_sub1"/>
</dbReference>
<dbReference type="RefSeq" id="WP_231334453.1">
    <property type="nucleotide sequence ID" value="NZ_CP059572.1"/>
</dbReference>
<comment type="similarity">
    <text evidence="2">Belongs to the oxygen-dependent FAD-linked oxidoreductase family.</text>
</comment>
<keyword evidence="4" id="KW-0274">FAD</keyword>
<dbReference type="Gene3D" id="3.30.465.10">
    <property type="match status" value="1"/>
</dbReference>
<organism evidence="7 8">
    <name type="scientific">Actinomadura graeca</name>
    <dbReference type="NCBI Taxonomy" id="2750812"/>
    <lineage>
        <taxon>Bacteria</taxon>
        <taxon>Bacillati</taxon>
        <taxon>Actinomycetota</taxon>
        <taxon>Actinomycetes</taxon>
        <taxon>Streptosporangiales</taxon>
        <taxon>Thermomonosporaceae</taxon>
        <taxon>Actinomadura</taxon>
    </lineage>
</organism>
<dbReference type="EMBL" id="CP059572">
    <property type="protein sequence ID" value="QXJ21308.1"/>
    <property type="molecule type" value="Genomic_DNA"/>
</dbReference>
<name>A0ABX8QX13_9ACTN</name>
<dbReference type="Pfam" id="PF01565">
    <property type="entry name" value="FAD_binding_4"/>
    <property type="match status" value="1"/>
</dbReference>
<proteinExistence type="inferred from homology"/>
<evidence type="ECO:0000256" key="3">
    <source>
        <dbReference type="ARBA" id="ARBA00022630"/>
    </source>
</evidence>
<dbReference type="InterPro" id="IPR016166">
    <property type="entry name" value="FAD-bd_PCMH"/>
</dbReference>
<dbReference type="InterPro" id="IPR050416">
    <property type="entry name" value="FAD-linked_Oxidoreductase"/>
</dbReference>
<keyword evidence="8" id="KW-1185">Reference proteome</keyword>
<dbReference type="Pfam" id="PF08031">
    <property type="entry name" value="BBE"/>
    <property type="match status" value="1"/>
</dbReference>
<evidence type="ECO:0000256" key="4">
    <source>
        <dbReference type="ARBA" id="ARBA00022827"/>
    </source>
</evidence>
<dbReference type="InterPro" id="IPR036318">
    <property type="entry name" value="FAD-bd_PCMH-like_sf"/>
</dbReference>
<keyword evidence="5" id="KW-0560">Oxidoreductase</keyword>
<reference evidence="7" key="1">
    <citation type="submission" date="2020-07" db="EMBL/GenBank/DDBJ databases">
        <authorList>
            <person name="Tarantini F.S."/>
            <person name="Hong K.W."/>
            <person name="Chan K.G."/>
        </authorList>
    </citation>
    <scope>NUCLEOTIDE SEQUENCE</scope>
    <source>
        <strain evidence="7">32-07</strain>
    </source>
</reference>
<evidence type="ECO:0000256" key="1">
    <source>
        <dbReference type="ARBA" id="ARBA00001974"/>
    </source>
</evidence>
<dbReference type="PROSITE" id="PS51387">
    <property type="entry name" value="FAD_PCMH"/>
    <property type="match status" value="1"/>
</dbReference>
<dbReference type="Proteomes" id="UP001049518">
    <property type="component" value="Chromosome"/>
</dbReference>
<dbReference type="Gene3D" id="3.40.462.20">
    <property type="match status" value="1"/>
</dbReference>
<dbReference type="PANTHER" id="PTHR42973:SF39">
    <property type="entry name" value="FAD-BINDING PCMH-TYPE DOMAIN-CONTAINING PROTEIN"/>
    <property type="match status" value="1"/>
</dbReference>
<feature type="domain" description="FAD-binding PCMH-type" evidence="6">
    <location>
        <begin position="40"/>
        <end position="211"/>
    </location>
</feature>
<dbReference type="SUPFAM" id="SSF56176">
    <property type="entry name" value="FAD-binding/transporter-associated domain-like"/>
    <property type="match status" value="1"/>
</dbReference>
<dbReference type="Gene3D" id="3.30.43.10">
    <property type="entry name" value="Uridine Diphospho-n-acetylenolpyruvylglucosamine Reductase, domain 2"/>
    <property type="match status" value="1"/>
</dbReference>
<evidence type="ECO:0000313" key="8">
    <source>
        <dbReference type="Proteomes" id="UP001049518"/>
    </source>
</evidence>
<sequence length="460" mass="48770">MTSTHIDAAAVTDLHAGFAGDVIQPDDPGYDEARTLFNAMIDRRPALIAQCASDDDVARAVRTGRDLGLEIAVRGGGHGVAGTALSDGGLVVDLRRLNAITVDPEAGTVRVGGGATMALMDRATEPYGMIAMGGRVSTTGVGGFTLGGGSGWLERKYGLACDNLLEVEVVTAAGEKVRATAEENPDLFWALHGGGGNFGVATSFTFRLHELATVTLAFLLWPPEAGPEIAAAYRDTMADAPDELGGAALYLTPPPEEFVPEEMVGKLAFATLLIYAGTGADADAALAPMMQLGHTGGVVLEMPYADMQCMFDDPPGLRNYWSAEYLHGCPDEALAAFTVRAREMVVPSPSLHTLIPGGGAMASSGSDYPIPWRNAPWVVHPLALWEDEADDERAIAWVHNVRAAVKPWSTGAVYLNFIGDEGRGRVEAGLGARNHQRLADVKTRYDPGNLFHLNHNIRPN</sequence>
<comment type="cofactor">
    <cofactor evidence="1">
        <name>FAD</name>
        <dbReference type="ChEBI" id="CHEBI:57692"/>
    </cofactor>
</comment>
<dbReference type="PROSITE" id="PS00862">
    <property type="entry name" value="OX2_COVAL_FAD"/>
    <property type="match status" value="1"/>
</dbReference>
<evidence type="ECO:0000313" key="7">
    <source>
        <dbReference type="EMBL" id="QXJ21308.1"/>
    </source>
</evidence>
<dbReference type="InterPro" id="IPR016169">
    <property type="entry name" value="FAD-bd_PCMH_sub2"/>
</dbReference>
<gene>
    <name evidence="7" type="ORF">AGRA3207_002147</name>
</gene>
<dbReference type="InterPro" id="IPR006094">
    <property type="entry name" value="Oxid_FAD_bind_N"/>
</dbReference>
<evidence type="ECO:0000256" key="5">
    <source>
        <dbReference type="ARBA" id="ARBA00023002"/>
    </source>
</evidence>
<dbReference type="InterPro" id="IPR012951">
    <property type="entry name" value="BBE"/>
</dbReference>
<accession>A0ABX8QX13</accession>
<keyword evidence="3" id="KW-0285">Flavoprotein</keyword>